<dbReference type="NCBIfam" id="TIGR01845">
    <property type="entry name" value="outer_NodT"/>
    <property type="match status" value="1"/>
</dbReference>
<evidence type="ECO:0000256" key="1">
    <source>
        <dbReference type="ARBA" id="ARBA00004370"/>
    </source>
</evidence>
<comment type="caution">
    <text evidence="10">The sequence shown here is derived from an EMBL/GenBank/DDBJ whole genome shotgun (WGS) entry which is preliminary data.</text>
</comment>
<sequence length="425" mass="45426">MFGDAQLDRLIDHALASSPTLSAAQTRIARARAAAALADATHSPQVNGALDASYGLQPENYLIPKPPLGKGGEYVSQGQASINFGMDLDLWGRNAALIHAAENQLKAAEFDHAAARLALTTSIARAYAQLAGQYDLQDVLLATLSQRQNIRTLIDKRVASGLDTKVEVKQADTNVAALKIELEQLATAMKVTRLQLAALAGDMPAAAENIERPAMRATAVNVPATLPLNLLGRRPELAAQRARIAAATDDADAAKAQFYPNINLNAMFGFQAIGLGRLLDAGSFTNSVGPAIRLPIFDAGRLRANYAGKISEIDAAIAQYNQSVLNAAQDVSEQLVRLSDLGREEAATQEALSAAEEAHRLATLRYRGGLSPYLTVLTVETQLLAQRRAMSLLRARRDDLQISLLRALGGGFDENKTMPPPAQTH</sequence>
<dbReference type="PANTHER" id="PTHR30203">
    <property type="entry name" value="OUTER MEMBRANE CATION EFFLUX PROTEIN"/>
    <property type="match status" value="1"/>
</dbReference>
<evidence type="ECO:0000256" key="8">
    <source>
        <dbReference type="ARBA" id="ARBA00023288"/>
    </source>
</evidence>
<dbReference type="EMBL" id="LSTO01000001">
    <property type="protein sequence ID" value="OWW20972.1"/>
    <property type="molecule type" value="Genomic_DNA"/>
</dbReference>
<comment type="subcellular location">
    <subcellularLocation>
        <location evidence="9">Cell membrane</location>
        <topology evidence="9">Lipid-anchor</topology>
    </subcellularLocation>
    <subcellularLocation>
        <location evidence="1">Membrane</location>
    </subcellularLocation>
</comment>
<dbReference type="Gene3D" id="1.20.1600.10">
    <property type="entry name" value="Outer membrane efflux proteins (OEP)"/>
    <property type="match status" value="1"/>
</dbReference>
<keyword evidence="6 9" id="KW-0472">Membrane</keyword>
<keyword evidence="11" id="KW-1185">Reference proteome</keyword>
<keyword evidence="4 9" id="KW-0812">Transmembrane</keyword>
<keyword evidence="3 9" id="KW-1134">Transmembrane beta strand</keyword>
<dbReference type="AlphaFoldDB" id="A0A254TI24"/>
<evidence type="ECO:0000313" key="10">
    <source>
        <dbReference type="EMBL" id="OWW20972.1"/>
    </source>
</evidence>
<proteinExistence type="inferred from homology"/>
<comment type="similarity">
    <text evidence="2 9">Belongs to the outer membrane factor (OMF) (TC 1.B.17) family.</text>
</comment>
<dbReference type="GO" id="GO:0005886">
    <property type="term" value="C:plasma membrane"/>
    <property type="evidence" value="ECO:0007669"/>
    <property type="project" value="UniProtKB-SubCell"/>
</dbReference>
<keyword evidence="7 9" id="KW-0564">Palmitate</keyword>
<dbReference type="Pfam" id="PF02321">
    <property type="entry name" value="OEP"/>
    <property type="match status" value="2"/>
</dbReference>
<gene>
    <name evidence="10" type="ORF">AYR66_17355</name>
</gene>
<dbReference type="GO" id="GO:0015562">
    <property type="term" value="F:efflux transmembrane transporter activity"/>
    <property type="evidence" value="ECO:0007669"/>
    <property type="project" value="InterPro"/>
</dbReference>
<evidence type="ECO:0000256" key="4">
    <source>
        <dbReference type="ARBA" id="ARBA00022692"/>
    </source>
</evidence>
<evidence type="ECO:0000256" key="7">
    <source>
        <dbReference type="ARBA" id="ARBA00023139"/>
    </source>
</evidence>
<reference evidence="10 11" key="1">
    <citation type="submission" date="2016-02" db="EMBL/GenBank/DDBJ databases">
        <authorList>
            <person name="Wen L."/>
            <person name="He K."/>
            <person name="Yang H."/>
        </authorList>
    </citation>
    <scope>NUCLEOTIDE SEQUENCE [LARGE SCALE GENOMIC DNA]</scope>
    <source>
        <strain evidence="10 11">TSA40</strain>
    </source>
</reference>
<dbReference type="Proteomes" id="UP000197535">
    <property type="component" value="Unassembled WGS sequence"/>
</dbReference>
<evidence type="ECO:0000256" key="5">
    <source>
        <dbReference type="ARBA" id="ARBA00022729"/>
    </source>
</evidence>
<dbReference type="InterPro" id="IPR010131">
    <property type="entry name" value="MdtP/NodT-like"/>
</dbReference>
<accession>A0A254TI24</accession>
<dbReference type="InterPro" id="IPR003423">
    <property type="entry name" value="OMP_efflux"/>
</dbReference>
<keyword evidence="5" id="KW-0732">Signal</keyword>
<dbReference type="PANTHER" id="PTHR30203:SF20">
    <property type="entry name" value="MULTIDRUG RESISTANCE OUTER MEMBRANE PROTEIN MDTP-RELATED"/>
    <property type="match status" value="1"/>
</dbReference>
<evidence type="ECO:0000313" key="11">
    <source>
        <dbReference type="Proteomes" id="UP000197535"/>
    </source>
</evidence>
<evidence type="ECO:0008006" key="12">
    <source>
        <dbReference type="Google" id="ProtNLM"/>
    </source>
</evidence>
<organism evidence="10 11">
    <name type="scientific">Noviherbaspirillum denitrificans</name>
    <dbReference type="NCBI Taxonomy" id="1968433"/>
    <lineage>
        <taxon>Bacteria</taxon>
        <taxon>Pseudomonadati</taxon>
        <taxon>Pseudomonadota</taxon>
        <taxon>Betaproteobacteria</taxon>
        <taxon>Burkholderiales</taxon>
        <taxon>Oxalobacteraceae</taxon>
        <taxon>Noviherbaspirillum</taxon>
    </lineage>
</organism>
<evidence type="ECO:0000256" key="6">
    <source>
        <dbReference type="ARBA" id="ARBA00023136"/>
    </source>
</evidence>
<evidence type="ECO:0000256" key="3">
    <source>
        <dbReference type="ARBA" id="ARBA00022452"/>
    </source>
</evidence>
<name>A0A254TI24_9BURK</name>
<dbReference type="SUPFAM" id="SSF56954">
    <property type="entry name" value="Outer membrane efflux proteins (OEP)"/>
    <property type="match status" value="1"/>
</dbReference>
<protein>
    <recommendedName>
        <fullName evidence="12">RND transporter</fullName>
    </recommendedName>
</protein>
<dbReference type="Gene3D" id="2.20.200.10">
    <property type="entry name" value="Outer membrane efflux proteins (OEP)"/>
    <property type="match status" value="1"/>
</dbReference>
<evidence type="ECO:0000256" key="2">
    <source>
        <dbReference type="ARBA" id="ARBA00007613"/>
    </source>
</evidence>
<evidence type="ECO:0000256" key="9">
    <source>
        <dbReference type="RuleBase" id="RU362097"/>
    </source>
</evidence>
<keyword evidence="8 9" id="KW-0449">Lipoprotein</keyword>